<organism evidence="1 2">
    <name type="scientific">Muriicola marianensis</name>
    <dbReference type="NCBI Taxonomy" id="1324801"/>
    <lineage>
        <taxon>Bacteria</taxon>
        <taxon>Pseudomonadati</taxon>
        <taxon>Bacteroidota</taxon>
        <taxon>Flavobacteriia</taxon>
        <taxon>Flavobacteriales</taxon>
        <taxon>Flavobacteriaceae</taxon>
        <taxon>Muriicola</taxon>
    </lineage>
</organism>
<reference evidence="2" key="1">
    <citation type="journal article" date="2019" name="Int. J. Syst. Evol. Microbiol.">
        <title>The Global Catalogue of Microorganisms (GCM) 10K type strain sequencing project: providing services to taxonomists for standard genome sequencing and annotation.</title>
        <authorList>
            <consortium name="The Broad Institute Genomics Platform"/>
            <consortium name="The Broad Institute Genome Sequencing Center for Infectious Disease"/>
            <person name="Wu L."/>
            <person name="Ma J."/>
        </authorList>
    </citation>
    <scope>NUCLEOTIDE SEQUENCE [LARGE SCALE GENOMIC DNA]</scope>
    <source>
        <strain evidence="2">CGMCC 1.12606</strain>
    </source>
</reference>
<dbReference type="PROSITE" id="PS51257">
    <property type="entry name" value="PROKAR_LIPOPROTEIN"/>
    <property type="match status" value="1"/>
</dbReference>
<accession>A0ABQ1QWB8</accession>
<sequence length="266" mass="30704">MDLKEKRQRIRLALRAGYVLLLFAALSSCKSAKLLTDKTFDENLPARTVIRNHYRNQVDFRTLTGKLRIAYSDGESSQTVGVSLRMEKDKAIWLSAPLGVVKAMITPGRVSFYNKLENSYFDGSFEYLSKLLGTELDFKKVQNLLLGEALYDLREEKYEVSVNSSTYELKPVRTLDLFKTFFTVNPGNFRLASQQISQPLQKRLLEIRYKDYQEKSKKIVPNNVGILAIDNDQRNVIDIEYRNIEFNTKVSFPYKIPSGYEKIVLN</sequence>
<protein>
    <recommendedName>
        <fullName evidence="3">DUF4292 domain-containing protein</fullName>
    </recommendedName>
</protein>
<dbReference type="InterPro" id="IPR025634">
    <property type="entry name" value="DUF4292"/>
</dbReference>
<comment type="caution">
    <text evidence="1">The sequence shown here is derived from an EMBL/GenBank/DDBJ whole genome shotgun (WGS) entry which is preliminary data.</text>
</comment>
<dbReference type="Pfam" id="PF14125">
    <property type="entry name" value="DUF4292"/>
    <property type="match status" value="1"/>
</dbReference>
<evidence type="ECO:0000313" key="2">
    <source>
        <dbReference type="Proteomes" id="UP000625780"/>
    </source>
</evidence>
<keyword evidence="2" id="KW-1185">Reference proteome</keyword>
<dbReference type="Proteomes" id="UP000625780">
    <property type="component" value="Unassembled WGS sequence"/>
</dbReference>
<dbReference type="RefSeq" id="WP_188370083.1">
    <property type="nucleotide sequence ID" value="NZ_BMFH01000001.1"/>
</dbReference>
<proteinExistence type="predicted"/>
<evidence type="ECO:0008006" key="3">
    <source>
        <dbReference type="Google" id="ProtNLM"/>
    </source>
</evidence>
<gene>
    <name evidence="1" type="ORF">GCM10011361_15270</name>
</gene>
<dbReference type="EMBL" id="BMFH01000001">
    <property type="protein sequence ID" value="GGD49519.1"/>
    <property type="molecule type" value="Genomic_DNA"/>
</dbReference>
<dbReference type="Gene3D" id="2.50.20.10">
    <property type="entry name" value="Lipoprotein localisation LolA/LolB/LppX"/>
    <property type="match status" value="1"/>
</dbReference>
<name>A0ABQ1QWB8_9FLAO</name>
<evidence type="ECO:0000313" key="1">
    <source>
        <dbReference type="EMBL" id="GGD49519.1"/>
    </source>
</evidence>